<evidence type="ECO:0008006" key="2">
    <source>
        <dbReference type="Google" id="ProtNLM"/>
    </source>
</evidence>
<protein>
    <recommendedName>
        <fullName evidence="2">Peptidase M23 domain-containing protein</fullName>
    </recommendedName>
</protein>
<reference evidence="1" key="1">
    <citation type="journal article" date="2020" name="mSystems">
        <title>Genome- and Community-Level Interaction Insights into Carbon Utilization and Element Cycling Functions of Hydrothermarchaeota in Hydrothermal Sediment.</title>
        <authorList>
            <person name="Zhou Z."/>
            <person name="Liu Y."/>
            <person name="Xu W."/>
            <person name="Pan J."/>
            <person name="Luo Z.H."/>
            <person name="Li M."/>
        </authorList>
    </citation>
    <scope>NUCLEOTIDE SEQUENCE [LARGE SCALE GENOMIC DNA]</scope>
    <source>
        <strain evidence="1">SpSt-767</strain>
    </source>
</reference>
<dbReference type="InterPro" id="IPR011055">
    <property type="entry name" value="Dup_hybrid_motif"/>
</dbReference>
<sequence>MPLPPAPPKSRFLEYLLAHNQPYLAGFQKWVFRPGMLFSATEQWWGEKKARPSPHEGLDLCCFADAHGDIRHLAGGIRIPAAFAGRIEKIDDDFLGKSIFVSHEIFDGKIGQLYSIYGHINPAAGMETPENVAAGEIIGVIADRPGRNSAVLPHLHLTVAWVPLRFPPEQLTWRQIGADRRITLLDPLLILGL</sequence>
<comment type="caution">
    <text evidence="1">The sequence shown here is derived from an EMBL/GenBank/DDBJ whole genome shotgun (WGS) entry which is preliminary data.</text>
</comment>
<dbReference type="AlphaFoldDB" id="A0A7V6A622"/>
<name>A0A7V6A622_9BACT</name>
<proteinExistence type="predicted"/>
<organism evidence="1">
    <name type="scientific">Desulfobacca acetoxidans</name>
    <dbReference type="NCBI Taxonomy" id="60893"/>
    <lineage>
        <taxon>Bacteria</taxon>
        <taxon>Pseudomonadati</taxon>
        <taxon>Thermodesulfobacteriota</taxon>
        <taxon>Desulfobaccia</taxon>
        <taxon>Desulfobaccales</taxon>
        <taxon>Desulfobaccaceae</taxon>
        <taxon>Desulfobacca</taxon>
    </lineage>
</organism>
<dbReference type="EMBL" id="DTGR01000219">
    <property type="protein sequence ID" value="HHS30860.1"/>
    <property type="molecule type" value="Genomic_DNA"/>
</dbReference>
<dbReference type="Gene3D" id="2.70.70.10">
    <property type="entry name" value="Glucose Permease (Domain IIA)"/>
    <property type="match status" value="1"/>
</dbReference>
<evidence type="ECO:0000313" key="1">
    <source>
        <dbReference type="EMBL" id="HHS30860.1"/>
    </source>
</evidence>
<gene>
    <name evidence="1" type="ORF">ENV52_14305</name>
</gene>
<accession>A0A7V6A622</accession>